<dbReference type="PANTHER" id="PTHR11785:SF531">
    <property type="entry name" value="LARGE NEUTRAL AMINO ACIDS TRANSPORTER SMALL SUBUNIT 1"/>
    <property type="match status" value="1"/>
</dbReference>
<feature type="transmembrane region" description="Helical" evidence="5">
    <location>
        <begin position="160"/>
        <end position="178"/>
    </location>
</feature>
<dbReference type="GO" id="GO:0016020">
    <property type="term" value="C:membrane"/>
    <property type="evidence" value="ECO:0007669"/>
    <property type="project" value="UniProtKB-SubCell"/>
</dbReference>
<proteinExistence type="predicted"/>
<feature type="transmembrane region" description="Helical" evidence="5">
    <location>
        <begin position="65"/>
        <end position="88"/>
    </location>
</feature>
<evidence type="ECO:0000256" key="1">
    <source>
        <dbReference type="ARBA" id="ARBA00004141"/>
    </source>
</evidence>
<protein>
    <recommendedName>
        <fullName evidence="8">Amino acid permease/ SLC12A domain-containing protein</fullName>
    </recommendedName>
</protein>
<dbReference type="AlphaFoldDB" id="A0A0B1T4X5"/>
<dbReference type="EMBL" id="KN551248">
    <property type="protein sequence ID" value="KHJ92608.1"/>
    <property type="molecule type" value="Genomic_DNA"/>
</dbReference>
<dbReference type="Gene3D" id="1.20.1740.10">
    <property type="entry name" value="Amino acid/polyamine transporter I"/>
    <property type="match status" value="2"/>
</dbReference>
<organism evidence="6 7">
    <name type="scientific">Oesophagostomum dentatum</name>
    <name type="common">Nodular worm</name>
    <dbReference type="NCBI Taxonomy" id="61180"/>
    <lineage>
        <taxon>Eukaryota</taxon>
        <taxon>Metazoa</taxon>
        <taxon>Ecdysozoa</taxon>
        <taxon>Nematoda</taxon>
        <taxon>Chromadorea</taxon>
        <taxon>Rhabditida</taxon>
        <taxon>Rhabditina</taxon>
        <taxon>Rhabditomorpha</taxon>
        <taxon>Strongyloidea</taxon>
        <taxon>Strongylidae</taxon>
        <taxon>Oesophagostomum</taxon>
    </lineage>
</organism>
<sequence>LQRNCILNPVHHLAISVALGAVNCASVKAAAKVQDYFTYAKVVVLTIVILTGAFYLIFGMNLPLALMYSSIIVTVIYTLFNFALYVVISPDEMLLSPAVAVLFAEKVFPKFAFIMPLCVAISCVGTVNGNLIMSSRLLFCAGREGQMPALLAMINKKLRTPIPAVMFACFMSICYLLVSNNLYVLITASQVTSWLAFTVVALGLFRLRWKYPDAPRPVKVCFGIDGE</sequence>
<keyword evidence="4 5" id="KW-0472">Membrane</keyword>
<dbReference type="InterPro" id="IPR050598">
    <property type="entry name" value="AminoAcid_Transporter"/>
</dbReference>
<name>A0A0B1T4X5_OESDE</name>
<keyword evidence="7" id="KW-1185">Reference proteome</keyword>
<evidence type="ECO:0000256" key="2">
    <source>
        <dbReference type="ARBA" id="ARBA00022692"/>
    </source>
</evidence>
<dbReference type="Proteomes" id="UP000053660">
    <property type="component" value="Unassembled WGS sequence"/>
</dbReference>
<evidence type="ECO:0000256" key="4">
    <source>
        <dbReference type="ARBA" id="ARBA00023136"/>
    </source>
</evidence>
<evidence type="ECO:0008006" key="8">
    <source>
        <dbReference type="Google" id="ProtNLM"/>
    </source>
</evidence>
<feature type="transmembrane region" description="Helical" evidence="5">
    <location>
        <begin position="184"/>
        <end position="205"/>
    </location>
</feature>
<evidence type="ECO:0000256" key="5">
    <source>
        <dbReference type="SAM" id="Phobius"/>
    </source>
</evidence>
<evidence type="ECO:0000256" key="3">
    <source>
        <dbReference type="ARBA" id="ARBA00022989"/>
    </source>
</evidence>
<comment type="subcellular location">
    <subcellularLocation>
        <location evidence="1">Membrane</location>
        <topology evidence="1">Multi-pass membrane protein</topology>
    </subcellularLocation>
</comment>
<keyword evidence="2 5" id="KW-0812">Transmembrane</keyword>
<accession>A0A0B1T4X5</accession>
<dbReference type="Pfam" id="PF13520">
    <property type="entry name" value="AA_permease_2"/>
    <property type="match status" value="1"/>
</dbReference>
<feature type="non-terminal residue" evidence="6">
    <location>
        <position position="1"/>
    </location>
</feature>
<dbReference type="OrthoDB" id="10062876at2759"/>
<evidence type="ECO:0000313" key="6">
    <source>
        <dbReference type="EMBL" id="KHJ92608.1"/>
    </source>
</evidence>
<reference evidence="6 7" key="1">
    <citation type="submission" date="2014-03" db="EMBL/GenBank/DDBJ databases">
        <title>Draft genome of the hookworm Oesophagostomum dentatum.</title>
        <authorList>
            <person name="Mitreva M."/>
        </authorList>
    </citation>
    <scope>NUCLEOTIDE SEQUENCE [LARGE SCALE GENOMIC DNA]</scope>
    <source>
        <strain evidence="6 7">OD-Hann</strain>
    </source>
</reference>
<feature type="transmembrane region" description="Helical" evidence="5">
    <location>
        <begin position="37"/>
        <end position="58"/>
    </location>
</feature>
<dbReference type="PANTHER" id="PTHR11785">
    <property type="entry name" value="AMINO ACID TRANSPORTER"/>
    <property type="match status" value="1"/>
</dbReference>
<keyword evidence="3 5" id="KW-1133">Transmembrane helix</keyword>
<dbReference type="InterPro" id="IPR002293">
    <property type="entry name" value="AA/rel_permease1"/>
</dbReference>
<feature type="transmembrane region" description="Helical" evidence="5">
    <location>
        <begin position="12"/>
        <end position="31"/>
    </location>
</feature>
<gene>
    <name evidence="6" type="ORF">OESDEN_07500</name>
</gene>
<evidence type="ECO:0000313" key="7">
    <source>
        <dbReference type="Proteomes" id="UP000053660"/>
    </source>
</evidence>
<dbReference type="GO" id="GO:0015179">
    <property type="term" value="F:L-amino acid transmembrane transporter activity"/>
    <property type="evidence" value="ECO:0007669"/>
    <property type="project" value="TreeGrafter"/>
</dbReference>
<feature type="transmembrane region" description="Helical" evidence="5">
    <location>
        <begin position="111"/>
        <end position="139"/>
    </location>
</feature>